<feature type="region of interest" description="Disordered" evidence="9">
    <location>
        <begin position="1"/>
        <end position="115"/>
    </location>
</feature>
<dbReference type="STRING" id="337451.A0A443PUE4"/>
<dbReference type="EMBL" id="QPKB01000010">
    <property type="protein sequence ID" value="RWR94388.1"/>
    <property type="molecule type" value="Genomic_DNA"/>
</dbReference>
<dbReference type="PANTHER" id="PTHR11003:SF282">
    <property type="entry name" value="TWO-PORE POTASSIUM CHANNEL 3"/>
    <property type="match status" value="1"/>
</dbReference>
<evidence type="ECO:0000256" key="10">
    <source>
        <dbReference type="SAM" id="Phobius"/>
    </source>
</evidence>
<keyword evidence="8 12" id="KW-0407">Ion channel</keyword>
<keyword evidence="3" id="KW-0813">Transport</keyword>
<dbReference type="GO" id="GO:0005886">
    <property type="term" value="C:plasma membrane"/>
    <property type="evidence" value="ECO:0007669"/>
    <property type="project" value="TreeGrafter"/>
</dbReference>
<evidence type="ECO:0000256" key="8">
    <source>
        <dbReference type="ARBA" id="ARBA00023303"/>
    </source>
</evidence>
<evidence type="ECO:0000256" key="9">
    <source>
        <dbReference type="SAM" id="MobiDB-lite"/>
    </source>
</evidence>
<dbReference type="InterPro" id="IPR003280">
    <property type="entry name" value="2pore_dom_K_chnl"/>
</dbReference>
<dbReference type="GO" id="GO:0022841">
    <property type="term" value="F:potassium ion leak channel activity"/>
    <property type="evidence" value="ECO:0007669"/>
    <property type="project" value="TreeGrafter"/>
</dbReference>
<name>A0A443PUE4_9MAGN</name>
<evidence type="ECO:0000256" key="5">
    <source>
        <dbReference type="ARBA" id="ARBA00022989"/>
    </source>
</evidence>
<comment type="similarity">
    <text evidence="2">Belongs to the two pore domain potassium channel (TC 1.A.1.7) family.</text>
</comment>
<feature type="domain" description="Potassium channel" evidence="11">
    <location>
        <begin position="138"/>
        <end position="216"/>
    </location>
</feature>
<evidence type="ECO:0000313" key="12">
    <source>
        <dbReference type="EMBL" id="RWR94388.1"/>
    </source>
</evidence>
<proteinExistence type="inferred from homology"/>
<protein>
    <submittedName>
        <fullName evidence="12">Two-pore potassium channel 5 isoform X1</fullName>
    </submittedName>
</protein>
<dbReference type="GO" id="GO:0030322">
    <property type="term" value="P:stabilization of membrane potential"/>
    <property type="evidence" value="ECO:0007669"/>
    <property type="project" value="TreeGrafter"/>
</dbReference>
<comment type="caution">
    <text evidence="12">The sequence shown here is derived from an EMBL/GenBank/DDBJ whole genome shotgun (WGS) entry which is preliminary data.</text>
</comment>
<evidence type="ECO:0000256" key="2">
    <source>
        <dbReference type="ARBA" id="ARBA00010159"/>
    </source>
</evidence>
<keyword evidence="7 10" id="KW-0472">Membrane</keyword>
<feature type="compositionally biased region" description="Basic and acidic residues" evidence="9">
    <location>
        <begin position="84"/>
        <end position="97"/>
    </location>
</feature>
<feature type="transmembrane region" description="Helical" evidence="10">
    <location>
        <begin position="308"/>
        <end position="328"/>
    </location>
</feature>
<dbReference type="Proteomes" id="UP000283530">
    <property type="component" value="Unassembled WGS sequence"/>
</dbReference>
<feature type="domain" description="Potassium channel" evidence="11">
    <location>
        <begin position="259"/>
        <end position="329"/>
    </location>
</feature>
<evidence type="ECO:0000256" key="3">
    <source>
        <dbReference type="ARBA" id="ARBA00022448"/>
    </source>
</evidence>
<dbReference type="SUPFAM" id="SSF81324">
    <property type="entry name" value="Voltage-gated potassium channels"/>
    <property type="match status" value="2"/>
</dbReference>
<comment type="subcellular location">
    <subcellularLocation>
        <location evidence="1">Membrane</location>
        <topology evidence="1">Multi-pass membrane protein</topology>
    </subcellularLocation>
</comment>
<sequence>MDEDEVSKPLLGGPGNVEELSPEVSPSSLEYNAAVGNPQGGVLQSSPTSLQNLKGDSSSQSNLFSKEIKEVNPTGSEIPIPIQGEHRTPNRDRDVDSKTLVPKSSSQAVPADAPSPPSRILLLLKQSFKTQNLILALYIFIYFLIGVIVYLSRGHDFSGKETNSIVDGLYFCSVTLCTAGFGDIVPVSSFTKGFTVVFALFGLFILNLILELFDKQFRELLAVIEGACMEYPINSFTVWIVDHENRRVRILFKVGLAFVFVLLFNVIGTLTLFFVERLSWTDSFYGSMISSMTVGYGDVTFCTMVGRLFAFIWLLLTTISVAEFFLILTEARQSMVRNQILRREITVEDLVEAHVVKLNVAQPGFLSCSDYVIYVLKELGDIKLRDVEVIVFNFQKLNLDETGKVAVPIR</sequence>
<gene>
    <name evidence="12" type="ORF">CKAN_02367800</name>
</gene>
<dbReference type="Gene3D" id="1.10.287.70">
    <property type="match status" value="2"/>
</dbReference>
<evidence type="ECO:0000259" key="11">
    <source>
        <dbReference type="Pfam" id="PF07885"/>
    </source>
</evidence>
<dbReference type="PRINTS" id="PR01333">
    <property type="entry name" value="2POREKCHANEL"/>
</dbReference>
<feature type="compositionally biased region" description="Low complexity" evidence="9">
    <location>
        <begin position="17"/>
        <end position="30"/>
    </location>
</feature>
<keyword evidence="5 10" id="KW-1133">Transmembrane helix</keyword>
<dbReference type="GO" id="GO:0009705">
    <property type="term" value="C:plant-type vacuole membrane"/>
    <property type="evidence" value="ECO:0007669"/>
    <property type="project" value="TreeGrafter"/>
</dbReference>
<feature type="transmembrane region" description="Helical" evidence="10">
    <location>
        <begin position="133"/>
        <end position="152"/>
    </location>
</feature>
<accession>A0A443PUE4</accession>
<feature type="compositionally biased region" description="Polar residues" evidence="9">
    <location>
        <begin position="42"/>
        <end position="64"/>
    </location>
</feature>
<feature type="transmembrane region" description="Helical" evidence="10">
    <location>
        <begin position="250"/>
        <end position="275"/>
    </location>
</feature>
<feature type="transmembrane region" description="Helical" evidence="10">
    <location>
        <begin position="164"/>
        <end position="182"/>
    </location>
</feature>
<dbReference type="Pfam" id="PF07885">
    <property type="entry name" value="Ion_trans_2"/>
    <property type="match status" value="2"/>
</dbReference>
<dbReference type="AlphaFoldDB" id="A0A443PUE4"/>
<keyword evidence="6" id="KW-0406">Ion transport</keyword>
<evidence type="ECO:0000256" key="6">
    <source>
        <dbReference type="ARBA" id="ARBA00023065"/>
    </source>
</evidence>
<evidence type="ECO:0000313" key="13">
    <source>
        <dbReference type="Proteomes" id="UP000283530"/>
    </source>
</evidence>
<evidence type="ECO:0000256" key="4">
    <source>
        <dbReference type="ARBA" id="ARBA00022692"/>
    </source>
</evidence>
<reference evidence="12 13" key="1">
    <citation type="journal article" date="2019" name="Nat. Plants">
        <title>Stout camphor tree genome fills gaps in understanding of flowering plant genome evolution.</title>
        <authorList>
            <person name="Chaw S.M."/>
            <person name="Liu Y.C."/>
            <person name="Wu Y.W."/>
            <person name="Wang H.Y."/>
            <person name="Lin C.I."/>
            <person name="Wu C.S."/>
            <person name="Ke H.M."/>
            <person name="Chang L.Y."/>
            <person name="Hsu C.Y."/>
            <person name="Yang H.T."/>
            <person name="Sudianto E."/>
            <person name="Hsu M.H."/>
            <person name="Wu K.P."/>
            <person name="Wang L.N."/>
            <person name="Leebens-Mack J.H."/>
            <person name="Tsai I.J."/>
        </authorList>
    </citation>
    <scope>NUCLEOTIDE SEQUENCE [LARGE SCALE GENOMIC DNA]</scope>
    <source>
        <strain evidence="13">cv. Chaw 1501</strain>
        <tissue evidence="12">Young leaves</tissue>
    </source>
</reference>
<feature type="transmembrane region" description="Helical" evidence="10">
    <location>
        <begin position="194"/>
        <end position="213"/>
    </location>
</feature>
<dbReference type="GO" id="GO:0015271">
    <property type="term" value="F:outward rectifier potassium channel activity"/>
    <property type="evidence" value="ECO:0007669"/>
    <property type="project" value="TreeGrafter"/>
</dbReference>
<dbReference type="InterPro" id="IPR013099">
    <property type="entry name" value="K_chnl_dom"/>
</dbReference>
<evidence type="ECO:0000256" key="7">
    <source>
        <dbReference type="ARBA" id="ARBA00023136"/>
    </source>
</evidence>
<keyword evidence="4 10" id="KW-0812">Transmembrane</keyword>
<organism evidence="12 13">
    <name type="scientific">Cinnamomum micranthum f. kanehirae</name>
    <dbReference type="NCBI Taxonomy" id="337451"/>
    <lineage>
        <taxon>Eukaryota</taxon>
        <taxon>Viridiplantae</taxon>
        <taxon>Streptophyta</taxon>
        <taxon>Embryophyta</taxon>
        <taxon>Tracheophyta</taxon>
        <taxon>Spermatophyta</taxon>
        <taxon>Magnoliopsida</taxon>
        <taxon>Magnoliidae</taxon>
        <taxon>Laurales</taxon>
        <taxon>Lauraceae</taxon>
        <taxon>Cinnamomum</taxon>
    </lineage>
</organism>
<dbReference type="PANTHER" id="PTHR11003">
    <property type="entry name" value="POTASSIUM CHANNEL, SUBFAMILY K"/>
    <property type="match status" value="1"/>
</dbReference>
<keyword evidence="13" id="KW-1185">Reference proteome</keyword>
<dbReference type="OrthoDB" id="415460at2759"/>
<evidence type="ECO:0000256" key="1">
    <source>
        <dbReference type="ARBA" id="ARBA00004141"/>
    </source>
</evidence>